<evidence type="ECO:0000313" key="17">
    <source>
        <dbReference type="Proteomes" id="UP000831787"/>
    </source>
</evidence>
<keyword evidence="17" id="KW-1185">Reference proteome</keyword>
<protein>
    <recommendedName>
        <fullName evidence="4">serine-type D-Ala-D-Ala carboxypeptidase</fullName>
        <ecNumber evidence="4">3.4.16.4</ecNumber>
    </recommendedName>
</protein>
<proteinExistence type="inferred from homology"/>
<comment type="function">
    <text evidence="1">Removes C-terminal D-alanyl residues from sugar-peptide cell wall precursors.</text>
</comment>
<feature type="signal peptide" evidence="14">
    <location>
        <begin position="1"/>
        <end position="20"/>
    </location>
</feature>
<evidence type="ECO:0000256" key="8">
    <source>
        <dbReference type="ARBA" id="ARBA00022801"/>
    </source>
</evidence>
<dbReference type="SMART" id="SM00936">
    <property type="entry name" value="PBP5_C"/>
    <property type="match status" value="1"/>
</dbReference>
<evidence type="ECO:0000256" key="10">
    <source>
        <dbReference type="ARBA" id="ARBA00022984"/>
    </source>
</evidence>
<comment type="similarity">
    <text evidence="3 13">Belongs to the peptidase S11 family.</text>
</comment>
<evidence type="ECO:0000256" key="1">
    <source>
        <dbReference type="ARBA" id="ARBA00003217"/>
    </source>
</evidence>
<keyword evidence="8" id="KW-0378">Hydrolase</keyword>
<dbReference type="InterPro" id="IPR037167">
    <property type="entry name" value="Peptidase_S11_C_sf"/>
</dbReference>
<dbReference type="EMBL" id="CP095073">
    <property type="protein sequence ID" value="UOQ46363.1"/>
    <property type="molecule type" value="Genomic_DNA"/>
</dbReference>
<dbReference type="InterPro" id="IPR015956">
    <property type="entry name" value="Peniciliin-bd_prot_C_sf"/>
</dbReference>
<evidence type="ECO:0000313" key="16">
    <source>
        <dbReference type="EMBL" id="UOQ46363.1"/>
    </source>
</evidence>
<dbReference type="SUPFAM" id="SSF69189">
    <property type="entry name" value="Penicillin-binding protein associated domain"/>
    <property type="match status" value="1"/>
</dbReference>
<dbReference type="SUPFAM" id="SSF56601">
    <property type="entry name" value="beta-lactamase/transpeptidase-like"/>
    <property type="match status" value="1"/>
</dbReference>
<keyword evidence="7 14" id="KW-0732">Signal</keyword>
<organism evidence="16 17">
    <name type="scientific">Halobacillus salinarum</name>
    <dbReference type="NCBI Taxonomy" id="2932257"/>
    <lineage>
        <taxon>Bacteria</taxon>
        <taxon>Bacillati</taxon>
        <taxon>Bacillota</taxon>
        <taxon>Bacilli</taxon>
        <taxon>Bacillales</taxon>
        <taxon>Bacillaceae</taxon>
        <taxon>Halobacillus</taxon>
    </lineage>
</organism>
<evidence type="ECO:0000256" key="7">
    <source>
        <dbReference type="ARBA" id="ARBA00022729"/>
    </source>
</evidence>
<keyword evidence="6" id="KW-0645">Protease</keyword>
<keyword evidence="10" id="KW-0573">Peptidoglycan synthesis</keyword>
<dbReference type="Proteomes" id="UP000831787">
    <property type="component" value="Chromosome"/>
</dbReference>
<evidence type="ECO:0000256" key="2">
    <source>
        <dbReference type="ARBA" id="ARBA00004752"/>
    </source>
</evidence>
<evidence type="ECO:0000256" key="13">
    <source>
        <dbReference type="RuleBase" id="RU004016"/>
    </source>
</evidence>
<evidence type="ECO:0000256" key="3">
    <source>
        <dbReference type="ARBA" id="ARBA00007164"/>
    </source>
</evidence>
<dbReference type="EC" id="3.4.16.4" evidence="4"/>
<evidence type="ECO:0000256" key="9">
    <source>
        <dbReference type="ARBA" id="ARBA00022960"/>
    </source>
</evidence>
<dbReference type="InterPro" id="IPR012338">
    <property type="entry name" value="Beta-lactam/transpept-like"/>
</dbReference>
<evidence type="ECO:0000256" key="14">
    <source>
        <dbReference type="SAM" id="SignalP"/>
    </source>
</evidence>
<name>A0ABY4EQA9_9BACI</name>
<dbReference type="GO" id="GO:0004180">
    <property type="term" value="F:carboxypeptidase activity"/>
    <property type="evidence" value="ECO:0007669"/>
    <property type="project" value="UniProtKB-KW"/>
</dbReference>
<dbReference type="InterPro" id="IPR001967">
    <property type="entry name" value="Peptidase_S11_N"/>
</dbReference>
<evidence type="ECO:0000256" key="4">
    <source>
        <dbReference type="ARBA" id="ARBA00012448"/>
    </source>
</evidence>
<evidence type="ECO:0000256" key="12">
    <source>
        <dbReference type="ARBA" id="ARBA00034000"/>
    </source>
</evidence>
<sequence>MAAFVFSVMVVFSSPGSTYAASFDLGAKSAILVDANTGKVLFSKEPDLTLPPASMTKMMTEYLVLEAIEKGTISWDTTTQISDYPYSISANPSFSGVGLKQNHDYTVRELYEAMAINSDNATTIALAELVAGSEKDFVDMMNKKAKEMGLPDYQFVNSTGLSNKDLGENRPKGTEADATNLLSARSTAMLAYHLINDYPESLEVTSVTTTKFDGQTIQNWNWMLPNMPGYLKQFGYDGVDGLKTGFTDLAGYCFTGTAERDGQRLISVVMKTDSKEARFQETAKLFNYGFQQFSTKELYPAGYQVKDQSELKVTKGKEDQVEVETKSALKTMVKNGEEKQYSVKYHFDKDKLTKDGKITAPVKKGDKVGTAELVYKGDEKYTNLLSGKPQKTTVDLVTTSSVEKANWFMLALGGIGDFFSDVFTGAVDTVKGWF</sequence>
<dbReference type="InterPro" id="IPR018044">
    <property type="entry name" value="Peptidase_S11"/>
</dbReference>
<dbReference type="PANTHER" id="PTHR21581:SF11">
    <property type="entry name" value="D-ALANYL-D-ALANINE CARBOXYPEPTIDASE DACA"/>
    <property type="match status" value="1"/>
</dbReference>
<keyword evidence="11" id="KW-0961">Cell wall biogenesis/degradation</keyword>
<dbReference type="Pfam" id="PF00768">
    <property type="entry name" value="Peptidase_S11"/>
    <property type="match status" value="1"/>
</dbReference>
<dbReference type="InterPro" id="IPR012907">
    <property type="entry name" value="Peptidase_S11_C"/>
</dbReference>
<feature type="domain" description="Peptidase S11 D-Ala-D-Ala carboxypeptidase A C-terminal" evidence="15">
    <location>
        <begin position="293"/>
        <end position="404"/>
    </location>
</feature>
<gene>
    <name evidence="16" type="ORF">MUN89_01880</name>
</gene>
<keyword evidence="5 16" id="KW-0121">Carboxypeptidase</keyword>
<keyword evidence="9" id="KW-0133">Cell shape</keyword>
<feature type="chain" id="PRO_5046839801" description="serine-type D-Ala-D-Ala carboxypeptidase" evidence="14">
    <location>
        <begin position="21"/>
        <end position="434"/>
    </location>
</feature>
<evidence type="ECO:0000256" key="5">
    <source>
        <dbReference type="ARBA" id="ARBA00022645"/>
    </source>
</evidence>
<accession>A0ABY4EQA9</accession>
<dbReference type="PANTHER" id="PTHR21581">
    <property type="entry name" value="D-ALANYL-D-ALANINE CARBOXYPEPTIDASE"/>
    <property type="match status" value="1"/>
</dbReference>
<evidence type="ECO:0000256" key="11">
    <source>
        <dbReference type="ARBA" id="ARBA00023316"/>
    </source>
</evidence>
<dbReference type="Gene3D" id="2.60.410.10">
    <property type="entry name" value="D-Ala-D-Ala carboxypeptidase, C-terminal domain"/>
    <property type="match status" value="1"/>
</dbReference>
<evidence type="ECO:0000256" key="6">
    <source>
        <dbReference type="ARBA" id="ARBA00022670"/>
    </source>
</evidence>
<comment type="pathway">
    <text evidence="2">Cell wall biogenesis; peptidoglycan biosynthesis.</text>
</comment>
<comment type="catalytic activity">
    <reaction evidence="12">
        <text>Preferential cleavage: (Ac)2-L-Lys-D-Ala-|-D-Ala. Also transpeptidation of peptidyl-alanyl moieties that are N-acyl substituents of D-alanine.</text>
        <dbReference type="EC" id="3.4.16.4"/>
    </reaction>
</comment>
<dbReference type="Gene3D" id="3.40.710.10">
    <property type="entry name" value="DD-peptidase/beta-lactamase superfamily"/>
    <property type="match status" value="1"/>
</dbReference>
<dbReference type="Pfam" id="PF07943">
    <property type="entry name" value="PBP5_C"/>
    <property type="match status" value="1"/>
</dbReference>
<reference evidence="16 17" key="1">
    <citation type="submission" date="2022-04" db="EMBL/GenBank/DDBJ databases">
        <title>Halobacillus sp. isolated from saltern.</title>
        <authorList>
            <person name="Won M."/>
            <person name="Lee C.-M."/>
            <person name="Woen H.-Y."/>
            <person name="Kwon S.-W."/>
        </authorList>
    </citation>
    <scope>NUCLEOTIDE SEQUENCE [LARGE SCALE GENOMIC DNA]</scope>
    <source>
        <strain evidence="16 17">SSBR10-3</strain>
    </source>
</reference>
<dbReference type="PRINTS" id="PR00725">
    <property type="entry name" value="DADACBPTASE1"/>
</dbReference>
<evidence type="ECO:0000259" key="15">
    <source>
        <dbReference type="SMART" id="SM00936"/>
    </source>
</evidence>